<dbReference type="InterPro" id="IPR043502">
    <property type="entry name" value="DNA/RNA_pol_sf"/>
</dbReference>
<organism evidence="2 3">
    <name type="scientific">Phytophthora rubi</name>
    <dbReference type="NCBI Taxonomy" id="129364"/>
    <lineage>
        <taxon>Eukaryota</taxon>
        <taxon>Sar</taxon>
        <taxon>Stramenopiles</taxon>
        <taxon>Oomycota</taxon>
        <taxon>Peronosporomycetes</taxon>
        <taxon>Peronosporales</taxon>
        <taxon>Peronosporaceae</taxon>
        <taxon>Phytophthora</taxon>
    </lineage>
</organism>
<dbReference type="InterPro" id="IPR052055">
    <property type="entry name" value="Hepadnavirus_pol/RT"/>
</dbReference>
<evidence type="ECO:0000256" key="1">
    <source>
        <dbReference type="SAM" id="MobiDB-lite"/>
    </source>
</evidence>
<keyword evidence="3" id="KW-1185">Reference proteome</keyword>
<feature type="compositionally biased region" description="Polar residues" evidence="1">
    <location>
        <begin position="1"/>
        <end position="19"/>
    </location>
</feature>
<feature type="compositionally biased region" description="Low complexity" evidence="1">
    <location>
        <begin position="29"/>
        <end position="64"/>
    </location>
</feature>
<dbReference type="PANTHER" id="PTHR33050">
    <property type="entry name" value="REVERSE TRANSCRIPTASE DOMAIN-CONTAINING PROTEIN"/>
    <property type="match status" value="1"/>
</dbReference>
<dbReference type="SUPFAM" id="SSF56672">
    <property type="entry name" value="DNA/RNA polymerases"/>
    <property type="match status" value="1"/>
</dbReference>
<sequence length="765" mass="84257">MITRGTTDQASPTSPSSRADSAPTDRELPPAAAVAPPDVVDVTGTGEPWTTAPARRTTEAAPLRTSKRATSKAVPGEAPSDASKARKKVESAREREIFRESVCFAHLPVLPDANSASLLRSRKDSTGTGAARTGTLTLRTHDAPYALFRTANDYRPNKNLVPAVLNKVKRPPNHGSARDRLNVLRKNIRKEQDAGRCLVLDRDLLEQWPEIIISPFGVVDKGGEDASVTGRTIHELPYPEGTSIKDCTDQESINKPDYTHCNAVATEILKSKRAHPNARVCVMAGDVASAFRNISIHSNSVYLFAGHIEEDDVIVIELAAPFGWTESPGFYEIAGGALVYVHGSHTTDVFPDGIFNYHWVDDHIKVVADVGTACDDANRSLRYAMVAVMGADAINAKKFTDWNTRQRVLGLVFDSEAETVSMPMEKIPKARGIVAVAFAASSLSRKVYRLLMESLQHVATCIRAARPFLQRLRQRESHLHRFQRVPVTPDMQQDLLWWWRVLHTPHLNGVSLEYFNELPAPDITVEMDASDYGLCALDVSSQAAFSYRFTADEHELIAAFKEGAPNGFDINFRELLSCAFAVHAWGRRWGCSVGHHRRPRHVLFRIDNTSAVAWQNKLASRNPRAQVIIRLFSWWETSFQLRFSASHVAGTDNERADAGSRLAANPSYAAKFSSLTPGWSQVSPTVDIQGLADIWLRISERTPLSTPRSINTGELWPSGRPGRPVTVSPLRLPTSLSLSKYNTSRILFSTASSMASGPEGPFAAS</sequence>
<reference evidence="2 3" key="1">
    <citation type="submission" date="2018-08" db="EMBL/GenBank/DDBJ databases">
        <title>Genomic investigation of the strawberry pathogen Phytophthora fragariae indicates pathogenicity is determined by transcriptional variation in three key races.</title>
        <authorList>
            <person name="Adams T.M."/>
            <person name="Armitage A.D."/>
            <person name="Sobczyk M.K."/>
            <person name="Bates H.J."/>
            <person name="Dunwell J.M."/>
            <person name="Nellist C.F."/>
            <person name="Harrison R.J."/>
        </authorList>
    </citation>
    <scope>NUCLEOTIDE SEQUENCE [LARGE SCALE GENOMIC DNA]</scope>
    <source>
        <strain evidence="2 3">SCRP333</strain>
    </source>
</reference>
<gene>
    <name evidence="2" type="ORF">PR003_g8685</name>
</gene>
<evidence type="ECO:0000313" key="3">
    <source>
        <dbReference type="Proteomes" id="UP000434957"/>
    </source>
</evidence>
<dbReference type="PANTHER" id="PTHR33050:SF7">
    <property type="entry name" value="RIBONUCLEASE H"/>
    <property type="match status" value="1"/>
</dbReference>
<dbReference type="AlphaFoldDB" id="A0A6A4FQ52"/>
<dbReference type="Proteomes" id="UP000434957">
    <property type="component" value="Unassembled WGS sequence"/>
</dbReference>
<dbReference type="EMBL" id="QXFT01000437">
    <property type="protein sequence ID" value="KAE9343980.1"/>
    <property type="molecule type" value="Genomic_DNA"/>
</dbReference>
<name>A0A6A4FQ52_9STRA</name>
<comment type="caution">
    <text evidence="2">The sequence shown here is derived from an EMBL/GenBank/DDBJ whole genome shotgun (WGS) entry which is preliminary data.</text>
</comment>
<proteinExistence type="predicted"/>
<protein>
    <submittedName>
        <fullName evidence="2">Uncharacterized protein</fullName>
    </submittedName>
</protein>
<dbReference type="CDD" id="cd09275">
    <property type="entry name" value="RNase_HI_RT_DIRS1"/>
    <property type="match status" value="1"/>
</dbReference>
<accession>A0A6A4FQ52</accession>
<evidence type="ECO:0000313" key="2">
    <source>
        <dbReference type="EMBL" id="KAE9343980.1"/>
    </source>
</evidence>
<feature type="region of interest" description="Disordered" evidence="1">
    <location>
        <begin position="1"/>
        <end position="88"/>
    </location>
</feature>